<evidence type="ECO:0000313" key="1">
    <source>
        <dbReference type="EMBL" id="SUE33827.1"/>
    </source>
</evidence>
<organism evidence="1 2">
    <name type="scientific">Rikenella microfusus</name>
    <dbReference type="NCBI Taxonomy" id="28139"/>
    <lineage>
        <taxon>Bacteria</taxon>
        <taxon>Pseudomonadati</taxon>
        <taxon>Bacteroidota</taxon>
        <taxon>Bacteroidia</taxon>
        <taxon>Bacteroidales</taxon>
        <taxon>Rikenellaceae</taxon>
        <taxon>Rikenella</taxon>
    </lineage>
</organism>
<protein>
    <submittedName>
        <fullName evidence="1">Uncharacterized protein</fullName>
    </submittedName>
</protein>
<dbReference type="AlphaFoldDB" id="A0A379MSK4"/>
<keyword evidence="2" id="KW-1185">Reference proteome</keyword>
<reference evidence="1 2" key="1">
    <citation type="submission" date="2018-06" db="EMBL/GenBank/DDBJ databases">
        <authorList>
            <consortium name="Pathogen Informatics"/>
            <person name="Doyle S."/>
        </authorList>
    </citation>
    <scope>NUCLEOTIDE SEQUENCE [LARGE SCALE GENOMIC DNA]</scope>
    <source>
        <strain evidence="1 2">NCTC11190</strain>
    </source>
</reference>
<sequence length="36" mass="3512">MGTVNFMAGASEAKTSAAQLQAAVWGGSGLTANAEI</sequence>
<dbReference type="Proteomes" id="UP000255233">
    <property type="component" value="Unassembled WGS sequence"/>
</dbReference>
<dbReference type="EMBL" id="UGVL01000001">
    <property type="protein sequence ID" value="SUE33827.1"/>
    <property type="molecule type" value="Genomic_DNA"/>
</dbReference>
<accession>A0A379MSK4</accession>
<name>A0A379MSK4_9BACT</name>
<gene>
    <name evidence="1" type="ORF">NCTC11190_01039</name>
</gene>
<evidence type="ECO:0000313" key="2">
    <source>
        <dbReference type="Proteomes" id="UP000255233"/>
    </source>
</evidence>
<proteinExistence type="predicted"/>